<sequence>MGLRPNGQEVQRVSKMVPSCTYLRPIAVKIELSSLRSIQSKSRYGCAKCLRGYHVACFNVVHYPSAFHASTPSVTRALGAIRSAANGEAPAKTRRRLKLEDLEVAQ</sequence>
<protein>
    <submittedName>
        <fullName evidence="1">Uncharacterized protein</fullName>
    </submittedName>
</protein>
<dbReference type="Proteomes" id="UP000709295">
    <property type="component" value="Unassembled WGS sequence"/>
</dbReference>
<dbReference type="EMBL" id="JAENGY010000751">
    <property type="protein sequence ID" value="KAG6957134.1"/>
    <property type="molecule type" value="Genomic_DNA"/>
</dbReference>
<evidence type="ECO:0000313" key="2">
    <source>
        <dbReference type="Proteomes" id="UP000709295"/>
    </source>
</evidence>
<dbReference type="AlphaFoldDB" id="A0A8J5J4D2"/>
<keyword evidence="2" id="KW-1185">Reference proteome</keyword>
<accession>A0A8J5J4D2</accession>
<comment type="caution">
    <text evidence="1">The sequence shown here is derived from an EMBL/GenBank/DDBJ whole genome shotgun (WGS) entry which is preliminary data.</text>
</comment>
<gene>
    <name evidence="1" type="ORF">JG688_00011096</name>
</gene>
<proteinExistence type="predicted"/>
<evidence type="ECO:0000313" key="1">
    <source>
        <dbReference type="EMBL" id="KAG6957134.1"/>
    </source>
</evidence>
<reference evidence="1" key="1">
    <citation type="submission" date="2021-01" db="EMBL/GenBank/DDBJ databases">
        <title>Phytophthora aleatoria, a newly-described species from Pinus radiata is distinct from Phytophthora cactorum isolates based on comparative genomics.</title>
        <authorList>
            <person name="Mcdougal R."/>
            <person name="Panda P."/>
            <person name="Williams N."/>
            <person name="Studholme D.J."/>
        </authorList>
    </citation>
    <scope>NUCLEOTIDE SEQUENCE</scope>
    <source>
        <strain evidence="1">NZFS 4037</strain>
    </source>
</reference>
<organism evidence="1 2">
    <name type="scientific">Phytophthora aleatoria</name>
    <dbReference type="NCBI Taxonomy" id="2496075"/>
    <lineage>
        <taxon>Eukaryota</taxon>
        <taxon>Sar</taxon>
        <taxon>Stramenopiles</taxon>
        <taxon>Oomycota</taxon>
        <taxon>Peronosporomycetes</taxon>
        <taxon>Peronosporales</taxon>
        <taxon>Peronosporaceae</taxon>
        <taxon>Phytophthora</taxon>
    </lineage>
</organism>
<name>A0A8J5J4D2_9STRA</name>